<keyword evidence="5 6" id="KW-0472">Membrane</keyword>
<evidence type="ECO:0000256" key="2">
    <source>
        <dbReference type="ARBA" id="ARBA00022475"/>
    </source>
</evidence>
<sequence>MSNSETYPAPPPPSAPQAHTLLARSRQDRVVSGVCGGFADYTGWDANLIRIFLVAATVLGFGSPLIVYLAAWILMPVNDWQ</sequence>
<reference evidence="8 9" key="1">
    <citation type="submission" date="2019-09" db="EMBL/GenBank/DDBJ databases">
        <title>Nocardioides panacisoli sp. nov., isolated from the soil of a ginseng field.</title>
        <authorList>
            <person name="Cho C."/>
        </authorList>
    </citation>
    <scope>NUCLEOTIDE SEQUENCE [LARGE SCALE GENOMIC DNA]</scope>
    <source>
        <strain evidence="8 9">BN130099</strain>
    </source>
</reference>
<comment type="subcellular location">
    <subcellularLocation>
        <location evidence="1">Cell membrane</location>
        <topology evidence="1">Single-pass membrane protein</topology>
    </subcellularLocation>
</comment>
<gene>
    <name evidence="8" type="ORF">F0U44_06765</name>
</gene>
<feature type="transmembrane region" description="Helical" evidence="6">
    <location>
        <begin position="51"/>
        <end position="75"/>
    </location>
</feature>
<dbReference type="PANTHER" id="PTHR33885:SF3">
    <property type="entry name" value="PHAGE SHOCK PROTEIN C"/>
    <property type="match status" value="1"/>
</dbReference>
<keyword evidence="2" id="KW-1003">Cell membrane</keyword>
<evidence type="ECO:0000256" key="1">
    <source>
        <dbReference type="ARBA" id="ARBA00004162"/>
    </source>
</evidence>
<evidence type="ECO:0000313" key="9">
    <source>
        <dbReference type="Proteomes" id="UP000325003"/>
    </source>
</evidence>
<dbReference type="InterPro" id="IPR007168">
    <property type="entry name" value="Phageshock_PspC_N"/>
</dbReference>
<evidence type="ECO:0000313" key="8">
    <source>
        <dbReference type="EMBL" id="KAA1421955.1"/>
    </source>
</evidence>
<dbReference type="Proteomes" id="UP000325003">
    <property type="component" value="Unassembled WGS sequence"/>
</dbReference>
<evidence type="ECO:0000256" key="6">
    <source>
        <dbReference type="SAM" id="Phobius"/>
    </source>
</evidence>
<comment type="caution">
    <text evidence="8">The sequence shown here is derived from an EMBL/GenBank/DDBJ whole genome shotgun (WGS) entry which is preliminary data.</text>
</comment>
<organism evidence="8 9">
    <name type="scientific">Nocardioides humilatus</name>
    <dbReference type="NCBI Taxonomy" id="2607660"/>
    <lineage>
        <taxon>Bacteria</taxon>
        <taxon>Bacillati</taxon>
        <taxon>Actinomycetota</taxon>
        <taxon>Actinomycetes</taxon>
        <taxon>Propionibacteriales</taxon>
        <taxon>Nocardioidaceae</taxon>
        <taxon>Nocardioides</taxon>
    </lineage>
</organism>
<dbReference type="EMBL" id="VUJV01000001">
    <property type="protein sequence ID" value="KAA1421955.1"/>
    <property type="molecule type" value="Genomic_DNA"/>
</dbReference>
<protein>
    <submittedName>
        <fullName evidence="8">PspC domain-containing protein</fullName>
    </submittedName>
</protein>
<dbReference type="GO" id="GO:0005886">
    <property type="term" value="C:plasma membrane"/>
    <property type="evidence" value="ECO:0007669"/>
    <property type="project" value="UniProtKB-SubCell"/>
</dbReference>
<proteinExistence type="predicted"/>
<dbReference type="PANTHER" id="PTHR33885">
    <property type="entry name" value="PHAGE SHOCK PROTEIN C"/>
    <property type="match status" value="1"/>
</dbReference>
<dbReference type="RefSeq" id="WP_149727416.1">
    <property type="nucleotide sequence ID" value="NZ_VUJV01000001.1"/>
</dbReference>
<reference evidence="8 9" key="2">
    <citation type="submission" date="2019-09" db="EMBL/GenBank/DDBJ databases">
        <authorList>
            <person name="Jin C."/>
        </authorList>
    </citation>
    <scope>NUCLEOTIDE SEQUENCE [LARGE SCALE GENOMIC DNA]</scope>
    <source>
        <strain evidence="8 9">BN130099</strain>
    </source>
</reference>
<feature type="domain" description="Phage shock protein PspC N-terminal" evidence="7">
    <location>
        <begin position="22"/>
        <end position="77"/>
    </location>
</feature>
<keyword evidence="9" id="KW-1185">Reference proteome</keyword>
<dbReference type="Pfam" id="PF04024">
    <property type="entry name" value="PspC"/>
    <property type="match status" value="1"/>
</dbReference>
<evidence type="ECO:0000256" key="3">
    <source>
        <dbReference type="ARBA" id="ARBA00022692"/>
    </source>
</evidence>
<accession>A0A5B1LMF0</accession>
<dbReference type="InterPro" id="IPR052027">
    <property type="entry name" value="PspC"/>
</dbReference>
<name>A0A5B1LMF0_9ACTN</name>
<keyword evidence="3 6" id="KW-0812">Transmembrane</keyword>
<evidence type="ECO:0000256" key="5">
    <source>
        <dbReference type="ARBA" id="ARBA00023136"/>
    </source>
</evidence>
<evidence type="ECO:0000256" key="4">
    <source>
        <dbReference type="ARBA" id="ARBA00022989"/>
    </source>
</evidence>
<dbReference type="AlphaFoldDB" id="A0A5B1LMF0"/>
<evidence type="ECO:0000259" key="7">
    <source>
        <dbReference type="Pfam" id="PF04024"/>
    </source>
</evidence>
<keyword evidence="4 6" id="KW-1133">Transmembrane helix</keyword>